<organism evidence="11 12">
    <name type="scientific">Spiribacter salilacus</name>
    <dbReference type="NCBI Taxonomy" id="2664894"/>
    <lineage>
        <taxon>Bacteria</taxon>
        <taxon>Pseudomonadati</taxon>
        <taxon>Pseudomonadota</taxon>
        <taxon>Gammaproteobacteria</taxon>
        <taxon>Chromatiales</taxon>
        <taxon>Ectothiorhodospiraceae</taxon>
        <taxon>Spiribacter</taxon>
    </lineage>
</organism>
<dbReference type="GO" id="GO:0005524">
    <property type="term" value="F:ATP binding"/>
    <property type="evidence" value="ECO:0007669"/>
    <property type="project" value="UniProtKB-KW"/>
</dbReference>
<name>A0A6N7QPK3_9GAMM</name>
<dbReference type="UniPathway" id="UPA00031">
    <property type="reaction ID" value="UER00007"/>
</dbReference>
<keyword evidence="12" id="KW-1185">Reference proteome</keyword>
<proteinExistence type="inferred from homology"/>
<dbReference type="GO" id="GO:0005737">
    <property type="term" value="C:cytoplasm"/>
    <property type="evidence" value="ECO:0007669"/>
    <property type="project" value="UniProtKB-SubCell"/>
</dbReference>
<dbReference type="InterPro" id="IPR008179">
    <property type="entry name" value="HisE"/>
</dbReference>
<dbReference type="CDD" id="cd11534">
    <property type="entry name" value="NTP-PPase_HisIE_like"/>
    <property type="match status" value="1"/>
</dbReference>
<protein>
    <recommendedName>
        <fullName evidence="10">Phosphoribosyl-ATP pyrophosphatase</fullName>
        <shortName evidence="10">PRA-PH</shortName>
        <ecNumber evidence="10">3.6.1.31</ecNumber>
    </recommendedName>
</protein>
<sequence length="108" mass="11791">MMNDDILNQLAGVIAARRDAEPETSYVASLQAAGLDRILRKVGEECTETIVAAKNGEPQSIVYETADLWFHTLIMLAHHGLGPADVLAELERRFGLSGIEEKASRADQ</sequence>
<dbReference type="NCBIfam" id="TIGR03188">
    <property type="entry name" value="histidine_hisI"/>
    <property type="match status" value="1"/>
</dbReference>
<evidence type="ECO:0000313" key="12">
    <source>
        <dbReference type="Proteomes" id="UP000433788"/>
    </source>
</evidence>
<evidence type="ECO:0000313" key="11">
    <source>
        <dbReference type="EMBL" id="MRH78321.1"/>
    </source>
</evidence>
<dbReference type="PANTHER" id="PTHR42945">
    <property type="entry name" value="HISTIDINE BIOSYNTHESIS BIFUNCTIONAL PROTEIN"/>
    <property type="match status" value="1"/>
</dbReference>
<keyword evidence="9 10" id="KW-0368">Histidine biosynthesis</keyword>
<dbReference type="EMBL" id="WJPP01000003">
    <property type="protein sequence ID" value="MRH78321.1"/>
    <property type="molecule type" value="Genomic_DNA"/>
</dbReference>
<dbReference type="GO" id="GO:0000105">
    <property type="term" value="P:L-histidine biosynthetic process"/>
    <property type="evidence" value="ECO:0007669"/>
    <property type="project" value="UniProtKB-UniRule"/>
</dbReference>
<evidence type="ECO:0000256" key="2">
    <source>
        <dbReference type="ARBA" id="ARBA00004496"/>
    </source>
</evidence>
<dbReference type="GO" id="GO:0004636">
    <property type="term" value="F:phosphoribosyl-ATP diphosphatase activity"/>
    <property type="evidence" value="ECO:0007669"/>
    <property type="project" value="UniProtKB-UniRule"/>
</dbReference>
<reference evidence="11 12" key="1">
    <citation type="submission" date="2019-11" db="EMBL/GenBank/DDBJ databases">
        <authorList>
            <person name="Zhang X.Y."/>
        </authorList>
    </citation>
    <scope>NUCLEOTIDE SEQUENCE [LARGE SCALE GENOMIC DNA]</scope>
    <source>
        <strain evidence="11 12">C176</strain>
    </source>
</reference>
<keyword evidence="8 10" id="KW-0067">ATP-binding</keyword>
<keyword evidence="5 10" id="KW-0028">Amino-acid biosynthesis</keyword>
<comment type="caution">
    <text evidence="11">The sequence shown here is derived from an EMBL/GenBank/DDBJ whole genome shotgun (WGS) entry which is preliminary data.</text>
</comment>
<dbReference type="Proteomes" id="UP000433788">
    <property type="component" value="Unassembled WGS sequence"/>
</dbReference>
<dbReference type="NCBIfam" id="NF001611">
    <property type="entry name" value="PRK00400.1-3"/>
    <property type="match status" value="1"/>
</dbReference>
<dbReference type="Pfam" id="PF01503">
    <property type="entry name" value="PRA-PH"/>
    <property type="match status" value="1"/>
</dbReference>
<dbReference type="SUPFAM" id="SSF101386">
    <property type="entry name" value="all-alpha NTP pyrophosphatases"/>
    <property type="match status" value="1"/>
</dbReference>
<dbReference type="PANTHER" id="PTHR42945:SF9">
    <property type="entry name" value="HISTIDINE BIOSYNTHESIS BIFUNCTIONAL PROTEIN HISIE"/>
    <property type="match status" value="1"/>
</dbReference>
<keyword evidence="4 10" id="KW-0963">Cytoplasm</keyword>
<keyword evidence="6 10" id="KW-0547">Nucleotide-binding</keyword>
<evidence type="ECO:0000256" key="3">
    <source>
        <dbReference type="ARBA" id="ARBA00005204"/>
    </source>
</evidence>
<evidence type="ECO:0000256" key="4">
    <source>
        <dbReference type="ARBA" id="ARBA00022490"/>
    </source>
</evidence>
<evidence type="ECO:0000256" key="9">
    <source>
        <dbReference type="ARBA" id="ARBA00023102"/>
    </source>
</evidence>
<comment type="pathway">
    <text evidence="3 10">Amino-acid biosynthesis; L-histidine biosynthesis; L-histidine from 5-phospho-alpha-D-ribose 1-diphosphate: step 2/9.</text>
</comment>
<evidence type="ECO:0000256" key="5">
    <source>
        <dbReference type="ARBA" id="ARBA00022605"/>
    </source>
</evidence>
<dbReference type="AlphaFoldDB" id="A0A6N7QPK3"/>
<gene>
    <name evidence="10" type="primary">hisE</name>
    <name evidence="11" type="ORF">GH984_06340</name>
</gene>
<evidence type="ECO:0000256" key="7">
    <source>
        <dbReference type="ARBA" id="ARBA00022801"/>
    </source>
</evidence>
<dbReference type="Gene3D" id="1.10.287.1080">
    <property type="entry name" value="MazG-like"/>
    <property type="match status" value="1"/>
</dbReference>
<comment type="subcellular location">
    <subcellularLocation>
        <location evidence="2 10">Cytoplasm</location>
    </subcellularLocation>
</comment>
<dbReference type="InterPro" id="IPR021130">
    <property type="entry name" value="PRib-ATP_PPHydrolase-like"/>
</dbReference>
<accession>A0A6N7QPK3</accession>
<evidence type="ECO:0000256" key="6">
    <source>
        <dbReference type="ARBA" id="ARBA00022741"/>
    </source>
</evidence>
<evidence type="ECO:0000256" key="8">
    <source>
        <dbReference type="ARBA" id="ARBA00022840"/>
    </source>
</evidence>
<evidence type="ECO:0000256" key="10">
    <source>
        <dbReference type="HAMAP-Rule" id="MF_01020"/>
    </source>
</evidence>
<comment type="catalytic activity">
    <reaction evidence="1 10">
        <text>1-(5-phospho-beta-D-ribosyl)-ATP + H2O = 1-(5-phospho-beta-D-ribosyl)-5'-AMP + diphosphate + H(+)</text>
        <dbReference type="Rhea" id="RHEA:22828"/>
        <dbReference type="ChEBI" id="CHEBI:15377"/>
        <dbReference type="ChEBI" id="CHEBI:15378"/>
        <dbReference type="ChEBI" id="CHEBI:33019"/>
        <dbReference type="ChEBI" id="CHEBI:59457"/>
        <dbReference type="ChEBI" id="CHEBI:73183"/>
        <dbReference type="EC" id="3.6.1.31"/>
    </reaction>
</comment>
<comment type="similarity">
    <text evidence="10">Belongs to the PRA-PH family.</text>
</comment>
<keyword evidence="7 10" id="KW-0378">Hydrolase</keyword>
<dbReference type="EC" id="3.6.1.31" evidence="10"/>
<dbReference type="HAMAP" id="MF_01020">
    <property type="entry name" value="HisE"/>
    <property type="match status" value="1"/>
</dbReference>
<evidence type="ECO:0000256" key="1">
    <source>
        <dbReference type="ARBA" id="ARBA00001460"/>
    </source>
</evidence>